<dbReference type="PANTHER" id="PTHR47962">
    <property type="entry name" value="ATP-DEPENDENT HELICASE LHR-RELATED-RELATED"/>
    <property type="match status" value="1"/>
</dbReference>
<keyword evidence="2" id="KW-0067">ATP-binding</keyword>
<reference evidence="5 6" key="1">
    <citation type="journal article" date="2022" name="Arch. Microbiol.">
        <title>Paraburkholderia bengalensis sp. nov. isolated from roots of Oryza sativa, IR64.</title>
        <authorList>
            <person name="Nag P."/>
            <person name="Mondal N."/>
            <person name="Sarkar J."/>
            <person name="Das S."/>
        </authorList>
    </citation>
    <scope>NUCLEOTIDE SEQUENCE [LARGE SCALE GENOMIC DNA]</scope>
    <source>
        <strain evidence="5 6">IR64_4_BI</strain>
    </source>
</reference>
<evidence type="ECO:0000313" key="5">
    <source>
        <dbReference type="EMBL" id="MEI6000227.1"/>
    </source>
</evidence>
<dbReference type="InterPro" id="IPR027417">
    <property type="entry name" value="P-loop_NTPase"/>
</dbReference>
<sequence>MSSPASGSTDSRSFDLLDERIRRWIWREGWTELRDAQERAVPVLLDAKRDAIIAAATAAGKTEAAFLPVLSNLLRDEPCSGCVLYISPLKALINDQWQRLDNLCASLDIPVTGWHGDVSSGRKQRFLKKPTGVLLITPESLEAMFVTRGAALADTFAALRYVVVDELHAFIGSERGMQLQSLMQRVDRACGRRVPRVGLSATLGDMRLAAEFLRPRGAQDVQIIESGNTGQELKILIKGYVEKPPRIQFEPDIEQPGLEDMVPLSTVEVANHMVKVLRGSNNLIFPNSRRQVELYADLLRRACERDGYPNEFWPHHGSLSKELREQTEQALKAGDRPASAVCTTTLELGIDIGAVKSVVQVGAPPSVASLRQRLGRSGRRKGEAAILRGYCVEAELHSGSDLSDRLRESLVQSVAMVNLLLRGWFEPPRAGGMHPSTLVQQILSIVAERGGAHAGELWDTLVAQGPFGAIDKPSFAAILRSLGAKDLLVQEAGGLLLHGVAGERLVNHYEFYASFSADDEFRIVAGAKVLGSLPVARPLTAGQGLVFGGQRWRVQEVDAGKKTVYVTADQGGVPPVFDGGGSLVHDEVRREMFNVLKDGAPVVFLDTTGRELLEEARRYFASNELATRSVFRHGGNTILATWSGDWINDALVMLLRAEGLDAWNLGPLVSVRMAGAQSLKDTLQRIAVSTPAQIADALRAIGNIDNEKWDWTLPDDVKRSAYASLRLDMPGAQALARTLAALAD</sequence>
<proteinExistence type="predicted"/>
<feature type="domain" description="Helicase ATP-binding" evidence="3">
    <location>
        <begin position="42"/>
        <end position="221"/>
    </location>
</feature>
<evidence type="ECO:0000256" key="2">
    <source>
        <dbReference type="ARBA" id="ARBA00022840"/>
    </source>
</evidence>
<gene>
    <name evidence="5" type="ORF">H3V53_24410</name>
</gene>
<name>A0ABU8IX49_9BURK</name>
<comment type="caution">
    <text evidence="5">The sequence shown here is derived from an EMBL/GenBank/DDBJ whole genome shotgun (WGS) entry which is preliminary data.</text>
</comment>
<dbReference type="EMBL" id="JACFYJ010000046">
    <property type="protein sequence ID" value="MEI6000227.1"/>
    <property type="molecule type" value="Genomic_DNA"/>
</dbReference>
<dbReference type="SMART" id="SM00487">
    <property type="entry name" value="DEXDc"/>
    <property type="match status" value="1"/>
</dbReference>
<dbReference type="Pfam" id="PF00270">
    <property type="entry name" value="DEAD"/>
    <property type="match status" value="1"/>
</dbReference>
<dbReference type="SMART" id="SM00490">
    <property type="entry name" value="HELICc"/>
    <property type="match status" value="1"/>
</dbReference>
<protein>
    <submittedName>
        <fullName evidence="5">DEAD/DEAH box helicase</fullName>
    </submittedName>
</protein>
<keyword evidence="6" id="KW-1185">Reference proteome</keyword>
<dbReference type="InterPro" id="IPR014001">
    <property type="entry name" value="Helicase_ATP-bd"/>
</dbReference>
<evidence type="ECO:0000313" key="6">
    <source>
        <dbReference type="Proteomes" id="UP001386437"/>
    </source>
</evidence>
<accession>A0ABU8IX49</accession>
<dbReference type="Gene3D" id="3.40.50.300">
    <property type="entry name" value="P-loop containing nucleotide triphosphate hydrolases"/>
    <property type="match status" value="2"/>
</dbReference>
<evidence type="ECO:0000259" key="3">
    <source>
        <dbReference type="PROSITE" id="PS51192"/>
    </source>
</evidence>
<dbReference type="Proteomes" id="UP001386437">
    <property type="component" value="Unassembled WGS sequence"/>
</dbReference>
<keyword evidence="1" id="KW-0547">Nucleotide-binding</keyword>
<dbReference type="RefSeq" id="WP_336600195.1">
    <property type="nucleotide sequence ID" value="NZ_JACFYJ010000046.1"/>
</dbReference>
<keyword evidence="5" id="KW-0347">Helicase</keyword>
<dbReference type="CDD" id="cd18796">
    <property type="entry name" value="SF2_C_LHR"/>
    <property type="match status" value="1"/>
</dbReference>
<dbReference type="PROSITE" id="PS51194">
    <property type="entry name" value="HELICASE_CTER"/>
    <property type="match status" value="1"/>
</dbReference>
<dbReference type="Pfam" id="PF00271">
    <property type="entry name" value="Helicase_C"/>
    <property type="match status" value="1"/>
</dbReference>
<feature type="domain" description="Helicase C-terminal" evidence="4">
    <location>
        <begin position="268"/>
        <end position="422"/>
    </location>
</feature>
<dbReference type="InterPro" id="IPR001650">
    <property type="entry name" value="Helicase_C-like"/>
</dbReference>
<evidence type="ECO:0000256" key="1">
    <source>
        <dbReference type="ARBA" id="ARBA00022741"/>
    </source>
</evidence>
<evidence type="ECO:0000259" key="4">
    <source>
        <dbReference type="PROSITE" id="PS51194"/>
    </source>
</evidence>
<dbReference type="InterPro" id="IPR052511">
    <property type="entry name" value="ATP-dep_Helicase"/>
</dbReference>
<dbReference type="PANTHER" id="PTHR47962:SF5">
    <property type="entry name" value="ATP-DEPENDENT HELICASE LHR-RELATED"/>
    <property type="match status" value="1"/>
</dbReference>
<dbReference type="SUPFAM" id="SSF52540">
    <property type="entry name" value="P-loop containing nucleoside triphosphate hydrolases"/>
    <property type="match status" value="1"/>
</dbReference>
<dbReference type="InterPro" id="IPR011545">
    <property type="entry name" value="DEAD/DEAH_box_helicase_dom"/>
</dbReference>
<organism evidence="5 6">
    <name type="scientific">Paraburkholderia bengalensis</name>
    <dbReference type="NCBI Taxonomy" id="2747562"/>
    <lineage>
        <taxon>Bacteria</taxon>
        <taxon>Pseudomonadati</taxon>
        <taxon>Pseudomonadota</taxon>
        <taxon>Betaproteobacteria</taxon>
        <taxon>Burkholderiales</taxon>
        <taxon>Burkholderiaceae</taxon>
        <taxon>Paraburkholderia</taxon>
    </lineage>
</organism>
<dbReference type="PROSITE" id="PS51192">
    <property type="entry name" value="HELICASE_ATP_BIND_1"/>
    <property type="match status" value="1"/>
</dbReference>
<keyword evidence="5" id="KW-0378">Hydrolase</keyword>
<dbReference type="GO" id="GO:0004386">
    <property type="term" value="F:helicase activity"/>
    <property type="evidence" value="ECO:0007669"/>
    <property type="project" value="UniProtKB-KW"/>
</dbReference>